<keyword evidence="4" id="KW-0732">Signal</keyword>
<dbReference type="AlphaFoldDB" id="A0AAW1NRZ5"/>
<feature type="signal peptide" evidence="4">
    <location>
        <begin position="1"/>
        <end position="26"/>
    </location>
</feature>
<reference evidence="6 7" key="1">
    <citation type="journal article" date="2024" name="Nat. Commun.">
        <title>Phylogenomics reveals the evolutionary origins of lichenization in chlorophyte algae.</title>
        <authorList>
            <person name="Puginier C."/>
            <person name="Libourel C."/>
            <person name="Otte J."/>
            <person name="Skaloud P."/>
            <person name="Haon M."/>
            <person name="Grisel S."/>
            <person name="Petersen M."/>
            <person name="Berrin J.G."/>
            <person name="Delaux P.M."/>
            <person name="Dal Grande F."/>
            <person name="Keller J."/>
        </authorList>
    </citation>
    <scope>NUCLEOTIDE SEQUENCE [LARGE SCALE GENOMIC DNA]</scope>
    <source>
        <strain evidence="6 7">SAG 2036</strain>
    </source>
</reference>
<dbReference type="PANTHER" id="PTHR20961">
    <property type="entry name" value="GLYCOSYLTRANSFERASE"/>
    <property type="match status" value="1"/>
</dbReference>
<feature type="domain" description="Glycosyltransferase 61 catalytic" evidence="5">
    <location>
        <begin position="133"/>
        <end position="350"/>
    </location>
</feature>
<proteinExistence type="predicted"/>
<keyword evidence="3" id="KW-0325">Glycoprotein</keyword>
<evidence type="ECO:0000256" key="3">
    <source>
        <dbReference type="ARBA" id="ARBA00023180"/>
    </source>
</evidence>
<keyword evidence="7" id="KW-1185">Reference proteome</keyword>
<dbReference type="InterPro" id="IPR049625">
    <property type="entry name" value="Glyco_transf_61_cat"/>
</dbReference>
<evidence type="ECO:0000259" key="5">
    <source>
        <dbReference type="Pfam" id="PF04577"/>
    </source>
</evidence>
<keyword evidence="2" id="KW-0808">Transferase</keyword>
<evidence type="ECO:0000313" key="7">
    <source>
        <dbReference type="Proteomes" id="UP001465755"/>
    </source>
</evidence>
<sequence>MSLCFPFWAFGGFCVAAAALLVSALGQGVVPHNSTVVVPEGKHYAVFHDILLQEQGVVFYLPDELADGPVDGLHQPPDLKELLTWQGWWPNPERWKVDIISRRNATQARAKCARWVEKPVLLYHGMPVDGNMYHFFTDNIMRVFATLDETGLLDVDSSIARDHEPSSEEANLIILQAHLPSWTAKFHELFDHLTPDQWSFPHGAGTCYRTLIFGTNTAPACYALSTDQAAQDERTHIQLRFRRWAMAKQLHIDDRDGRDIQHPPASNGRLQIRLISRGRNDFGSRAILNEDEIVKAIQQRYADTVDVNIIKFNGSLSTAMLAMNATDLLIGVHGAGMTNILWLPPGSSVIQLMPYGWRDQHMREHDPSPASILFQQLSANANASYFLWENVRPEHAFLGKAQHEDQAKHLSVEERRAMHEWKLHPDAHWATDLRQYRPGAEGGHGEMYWHWKAQDTYVDLVTFMPLVDQALTAVRLAKQA</sequence>
<evidence type="ECO:0000313" key="6">
    <source>
        <dbReference type="EMBL" id="KAK9792050.1"/>
    </source>
</evidence>
<dbReference type="EMBL" id="JALJOQ010000168">
    <property type="protein sequence ID" value="KAK9792050.1"/>
    <property type="molecule type" value="Genomic_DNA"/>
</dbReference>
<dbReference type="Pfam" id="PF04577">
    <property type="entry name" value="Glyco_transf_61"/>
    <property type="match status" value="1"/>
</dbReference>
<protein>
    <recommendedName>
        <fullName evidence="5">Glycosyltransferase 61 catalytic domain-containing protein</fullName>
    </recommendedName>
</protein>
<evidence type="ECO:0000256" key="2">
    <source>
        <dbReference type="ARBA" id="ARBA00022679"/>
    </source>
</evidence>
<comment type="caution">
    <text evidence="6">The sequence shown here is derived from an EMBL/GenBank/DDBJ whole genome shotgun (WGS) entry which is preliminary data.</text>
</comment>
<dbReference type="Proteomes" id="UP001465755">
    <property type="component" value="Unassembled WGS sequence"/>
</dbReference>
<name>A0AAW1NRZ5_9CHLO</name>
<dbReference type="GO" id="GO:0005794">
    <property type="term" value="C:Golgi apparatus"/>
    <property type="evidence" value="ECO:0007669"/>
    <property type="project" value="UniProtKB-ARBA"/>
</dbReference>
<feature type="chain" id="PRO_5043396567" description="Glycosyltransferase 61 catalytic domain-containing protein" evidence="4">
    <location>
        <begin position="27"/>
        <end position="480"/>
    </location>
</feature>
<evidence type="ECO:0000256" key="4">
    <source>
        <dbReference type="SAM" id="SignalP"/>
    </source>
</evidence>
<accession>A0AAW1NRZ5</accession>
<evidence type="ECO:0000256" key="1">
    <source>
        <dbReference type="ARBA" id="ARBA00022676"/>
    </source>
</evidence>
<keyword evidence="1" id="KW-0328">Glycosyltransferase</keyword>
<gene>
    <name evidence="6" type="ORF">WJX73_006785</name>
</gene>
<organism evidence="6 7">
    <name type="scientific">Symbiochloris irregularis</name>
    <dbReference type="NCBI Taxonomy" id="706552"/>
    <lineage>
        <taxon>Eukaryota</taxon>
        <taxon>Viridiplantae</taxon>
        <taxon>Chlorophyta</taxon>
        <taxon>core chlorophytes</taxon>
        <taxon>Trebouxiophyceae</taxon>
        <taxon>Trebouxiales</taxon>
        <taxon>Trebouxiaceae</taxon>
        <taxon>Symbiochloris</taxon>
    </lineage>
</organism>
<dbReference type="InterPro" id="IPR007657">
    <property type="entry name" value="Glycosyltransferase_61"/>
</dbReference>
<dbReference type="GO" id="GO:0016763">
    <property type="term" value="F:pentosyltransferase activity"/>
    <property type="evidence" value="ECO:0007669"/>
    <property type="project" value="UniProtKB-ARBA"/>
</dbReference>